<accession>R0IU68</accession>
<dbReference type="RefSeq" id="XP_008023807.1">
    <property type="nucleotide sequence ID" value="XM_008025616.1"/>
</dbReference>
<dbReference type="AlphaFoldDB" id="R0IU68"/>
<keyword evidence="3" id="KW-1185">Reference proteome</keyword>
<dbReference type="STRING" id="671987.R0IU68"/>
<dbReference type="OrthoDB" id="2944608at2759"/>
<dbReference type="Proteomes" id="UP000016935">
    <property type="component" value="Unassembled WGS sequence"/>
</dbReference>
<dbReference type="Pfam" id="PF22939">
    <property type="entry name" value="WHD_GPIID"/>
    <property type="match status" value="1"/>
</dbReference>
<evidence type="ECO:0000313" key="3">
    <source>
        <dbReference type="Proteomes" id="UP000016935"/>
    </source>
</evidence>
<dbReference type="InterPro" id="IPR054471">
    <property type="entry name" value="GPIID_WHD"/>
</dbReference>
<organism evidence="2 3">
    <name type="scientific">Exserohilum turcicum (strain 28A)</name>
    <name type="common">Northern leaf blight fungus</name>
    <name type="synonym">Setosphaeria turcica</name>
    <dbReference type="NCBI Taxonomy" id="671987"/>
    <lineage>
        <taxon>Eukaryota</taxon>
        <taxon>Fungi</taxon>
        <taxon>Dikarya</taxon>
        <taxon>Ascomycota</taxon>
        <taxon>Pezizomycotina</taxon>
        <taxon>Dothideomycetes</taxon>
        <taxon>Pleosporomycetidae</taxon>
        <taxon>Pleosporales</taxon>
        <taxon>Pleosporineae</taxon>
        <taxon>Pleosporaceae</taxon>
        <taxon>Exserohilum</taxon>
    </lineage>
</organism>
<reference evidence="2 3" key="1">
    <citation type="journal article" date="2012" name="PLoS Pathog.">
        <title>Diverse lifestyles and strategies of plant pathogenesis encoded in the genomes of eighteen Dothideomycetes fungi.</title>
        <authorList>
            <person name="Ohm R.A."/>
            <person name="Feau N."/>
            <person name="Henrissat B."/>
            <person name="Schoch C.L."/>
            <person name="Horwitz B.A."/>
            <person name="Barry K.W."/>
            <person name="Condon B.J."/>
            <person name="Copeland A.C."/>
            <person name="Dhillon B."/>
            <person name="Glaser F."/>
            <person name="Hesse C.N."/>
            <person name="Kosti I."/>
            <person name="LaButti K."/>
            <person name="Lindquist E.A."/>
            <person name="Lucas S."/>
            <person name="Salamov A.A."/>
            <person name="Bradshaw R.E."/>
            <person name="Ciuffetti L."/>
            <person name="Hamelin R.C."/>
            <person name="Kema G.H.J."/>
            <person name="Lawrence C."/>
            <person name="Scott J.A."/>
            <person name="Spatafora J.W."/>
            <person name="Turgeon B.G."/>
            <person name="de Wit P.J.G.M."/>
            <person name="Zhong S."/>
            <person name="Goodwin S.B."/>
            <person name="Grigoriev I.V."/>
        </authorList>
    </citation>
    <scope>NUCLEOTIDE SEQUENCE [LARGE SCALE GENOMIC DNA]</scope>
    <source>
        <strain evidence="3">28A</strain>
    </source>
</reference>
<dbReference type="EMBL" id="KB908537">
    <property type="protein sequence ID" value="EOA88355.1"/>
    <property type="molecule type" value="Genomic_DNA"/>
</dbReference>
<dbReference type="PANTHER" id="PTHR10039:SF16">
    <property type="entry name" value="GPI INOSITOL-DEACYLASE"/>
    <property type="match status" value="1"/>
</dbReference>
<dbReference type="eggNOG" id="KOG4177">
    <property type="taxonomic scope" value="Eukaryota"/>
</dbReference>
<evidence type="ECO:0000313" key="2">
    <source>
        <dbReference type="EMBL" id="EOA88355.1"/>
    </source>
</evidence>
<sequence length="381" mass="43634">LEIIAGRSLQNLHLLVTSRREPDIESTLEDIVNDQSRICLQSALVDKDIQRYVQDRLATDKLLQKWRKDDVRQEIEAVLKDGAKGMFRWAACQVDSLAKCRNRATLRKTLATLPPTLDQTYERILSAISEADSEYAIRILRWLTFSARPLSINDIAEVVAIDTKRDPVFDRDEVLEDPLEALHICSSLVTITDSDSEQDSDYEQDSDCELEDVSQQIVALAHYSVKEYLMSDRILTGEAAKYGMRDDACHYAMARSCLGYLLQLEQPELHAAFLEEFRLARYSAEYWSSHARKTGERTEDIGQLAARLCSRNSYLYVNWIRLWGPEEPEDDPCLQRRLDQIYDPIYYAALLGLKDVVKLLQQECAQGSYKNRPRASVQATA</sequence>
<feature type="domain" description="GPI inositol-deacylase winged helix" evidence="1">
    <location>
        <begin position="134"/>
        <end position="195"/>
    </location>
</feature>
<dbReference type="HOGENOM" id="CLU_000288_34_23_1"/>
<dbReference type="GeneID" id="19395217"/>
<reference evidence="2 3" key="2">
    <citation type="journal article" date="2013" name="PLoS Genet.">
        <title>Comparative genome structure, secondary metabolite, and effector coding capacity across Cochliobolus pathogens.</title>
        <authorList>
            <person name="Condon B.J."/>
            <person name="Leng Y."/>
            <person name="Wu D."/>
            <person name="Bushley K.E."/>
            <person name="Ohm R.A."/>
            <person name="Otillar R."/>
            <person name="Martin J."/>
            <person name="Schackwitz W."/>
            <person name="Grimwood J."/>
            <person name="MohdZainudin N."/>
            <person name="Xue C."/>
            <person name="Wang R."/>
            <person name="Manning V.A."/>
            <person name="Dhillon B."/>
            <person name="Tu Z.J."/>
            <person name="Steffenson B.J."/>
            <person name="Salamov A."/>
            <person name="Sun H."/>
            <person name="Lowry S."/>
            <person name="LaButti K."/>
            <person name="Han J."/>
            <person name="Copeland A."/>
            <person name="Lindquist E."/>
            <person name="Barry K."/>
            <person name="Schmutz J."/>
            <person name="Baker S.E."/>
            <person name="Ciuffetti L.M."/>
            <person name="Grigoriev I.V."/>
            <person name="Zhong S."/>
            <person name="Turgeon B.G."/>
        </authorList>
    </citation>
    <scope>NUCLEOTIDE SEQUENCE [LARGE SCALE GENOMIC DNA]</scope>
    <source>
        <strain evidence="3">28A</strain>
    </source>
</reference>
<feature type="non-terminal residue" evidence="2">
    <location>
        <position position="1"/>
    </location>
</feature>
<protein>
    <recommendedName>
        <fullName evidence="1">GPI inositol-deacylase winged helix domain-containing protein</fullName>
    </recommendedName>
</protein>
<name>R0IU68_EXST2</name>
<proteinExistence type="predicted"/>
<gene>
    <name evidence="2" type="ORF">SETTUDRAFT_107226</name>
</gene>
<dbReference type="PANTHER" id="PTHR10039">
    <property type="entry name" value="AMELOGENIN"/>
    <property type="match status" value="1"/>
</dbReference>
<evidence type="ECO:0000259" key="1">
    <source>
        <dbReference type="Pfam" id="PF22939"/>
    </source>
</evidence>